<proteinExistence type="predicted"/>
<accession>A0ABZ0URD4</accession>
<dbReference type="RefSeq" id="WP_323738657.1">
    <property type="nucleotide sequence ID" value="NZ_CP112932.1"/>
</dbReference>
<keyword evidence="2" id="KW-1185">Reference proteome</keyword>
<evidence type="ECO:0000313" key="1">
    <source>
        <dbReference type="EMBL" id="WPY00602.1"/>
    </source>
</evidence>
<reference evidence="1 2" key="1">
    <citation type="submission" date="2022-10" db="EMBL/GenBank/DDBJ databases">
        <title>Host association and intracellularity evolved multiple times independently in the Rickettsiales.</title>
        <authorList>
            <person name="Castelli M."/>
            <person name="Nardi T."/>
            <person name="Gammuto L."/>
            <person name="Bellinzona G."/>
            <person name="Sabaneyeva E."/>
            <person name="Potekhin A."/>
            <person name="Serra V."/>
            <person name="Petroni G."/>
            <person name="Sassera D."/>
        </authorList>
    </citation>
    <scope>NUCLEOTIDE SEQUENCE [LARGE SCALE GENOMIC DNA]</scope>
    <source>
        <strain evidence="1 2">Kr 154-4</strain>
    </source>
</reference>
<evidence type="ECO:0000313" key="2">
    <source>
        <dbReference type="Proteomes" id="UP001326613"/>
    </source>
</evidence>
<organism evidence="1 2">
    <name type="scientific">Candidatus Trichorickettsia mobilis</name>
    <dbReference type="NCBI Taxonomy" id="1346319"/>
    <lineage>
        <taxon>Bacteria</taxon>
        <taxon>Pseudomonadati</taxon>
        <taxon>Pseudomonadota</taxon>
        <taxon>Alphaproteobacteria</taxon>
        <taxon>Rickettsiales</taxon>
        <taxon>Rickettsiaceae</taxon>
        <taxon>Rickettsieae</taxon>
        <taxon>Candidatus Trichorickettsia</taxon>
    </lineage>
</organism>
<name>A0ABZ0URD4_9RICK</name>
<sequence length="1334" mass="150665">MKDFRNLNNLTELKQSLQELKGENINLLDIYDQTNNSYFADLLTSPLMNGTQKPAEILQAISNAEMAFNISADLQLLQNLFMNNFFYGSIKKQHDQAVKILAENFQLTATDQIQAGQTIVERFIQQTSNMRLVKTLKNLVESNLLPNGVPMQDALPLLPLNVAQTLAAKITDHEQLQEVVSLLKGKYNLNEFAHTILNNWTVPTDLALKAFSNEGIKIDFNLPSQDGVSGTALQILANKNIPHQDLGRVLDAMSEHDVNWAQNFNGGMHHGRNFMTAFFQQNNWMQPEQLLPTVKAFAKNKIDLGIKDQNHHTAFYDIVNKLNHGADINKYFVQAIAKTETKFVDVFIAFRDKVKISDMLKAYEGQEIDFNTPSQELGVAIMHPAGFMIPMGMFASATTLLKELFNYVNDQQQFKKVIKLLKAYENIDWGQQLNGMNGDNILSKISAFDNIQNNIVQLLQTAKDEYGLTFKLNGTAILTQIVDQINYNQEPGEIIKTIEELGFEVNKGLMAFVFADRKNIALSVAADLFPGAQLAEVSIQDLPMIARMITKDNNPWTMQASFNKLIALGFNQWTADFGNGQQFLGNIVQNCFDLQQVEWALSILSKANDLPWDFSHKDTTNQDVFDIMFMKPSYPNAITNIVKLLAKFENIDWVEASNKMLNSPMIHMYPMQLVDFVALLPEEKIDLLKITNGTTLIANLLSRVGDNYELQTLMLMFKDKFKVDMNSKIGGIEDHILSFVPQHLLHLDNLLPVLQNLEININWLSTNQQGTPLFVKVLQNSQQNLQVNLNYLIANIDQAQWTQPLDNEQNNLPLLIAKSGNQNWDIAINLLKMVDEQNNSLFHINYKNTLGMRLMDMAEILHANKAGNANAVIKELRDLGSVEPQKPISVAIADKLDLTNGRLDGYEPNKINAPKIINLLYQKFSLSDLQVTQEISDYRGKDFAGWNNSKWHGMHNQLTIPQVIDLLSGMTNIHDRLPENWSFKKVLGHIIHVVRTSNDEGLSNSLTHCLSDLHMCDLGKLINLLNVVQDQVLGGQQVNYAGQEFVAFKPILDEAMIKIKAAFINKTPAAVTKWFYDIYGNVVPEKWGMHTIKIQGIINKVFTELGDPKIESYHFNDGLKAQIITPLIEKIKPGSIANEQVTEWQTVLQDGISIGVNAFFEKIVETAIDGMDDLFADISYNAEKFYGNFSTVGKGMIVFYHNKIHKQNEEKGLKFLELLKINCALNPESAMLVDQSIPEHEVKFNFSDLSVREVQKLLDTGDEALIHWLATDKVVIDWTAVIGDNHTVLTQLAHMQGGKYAQDAINLFNTHQDWQVSHNILEAGKVDEFFGDLN</sequence>
<protein>
    <submittedName>
        <fullName evidence="1">Uncharacterized protein</fullName>
    </submittedName>
</protein>
<dbReference type="EMBL" id="CP112932">
    <property type="protein sequence ID" value="WPY00602.1"/>
    <property type="molecule type" value="Genomic_DNA"/>
</dbReference>
<gene>
    <name evidence="1" type="ORF">Trichorick_00483</name>
</gene>
<dbReference type="Proteomes" id="UP001326613">
    <property type="component" value="Chromosome"/>
</dbReference>